<name>A0A1Z5R688_SORBI</name>
<dbReference type="Gramene" id="OQU79268">
    <property type="protein sequence ID" value="OQU79268"/>
    <property type="gene ID" value="SORBI_3008G121501"/>
</dbReference>
<evidence type="ECO:0000256" key="1">
    <source>
        <dbReference type="SAM" id="MobiDB-lite"/>
    </source>
</evidence>
<sequence length="240" mass="26477">MAAPWLSLSLRPCHYAASWLRATALHSGVCPCYHRCAPSLRPRELNCHDPKATHFGTFVENLNRKSLSLSLDIPHSAALPTLLPNTPPHPTANLPCSSPTGHHLRIRRPPRRSLPLGAPPLLSGALLSQPGVQICWSEHNRWPSMCDPKACHHPCKHGPKSAVTGRVPPPCLLCLDTWASGSTATSTHKNRYASKWQHCSQALRHEQNPEDRVAALLSRAHCLYVVEGLQIYWLVVARSS</sequence>
<protein>
    <submittedName>
        <fullName evidence="2">Uncharacterized protein</fullName>
    </submittedName>
</protein>
<accession>A0A1Z5R688</accession>
<feature type="region of interest" description="Disordered" evidence="1">
    <location>
        <begin position="93"/>
        <end position="114"/>
    </location>
</feature>
<feature type="compositionally biased region" description="Basic residues" evidence="1">
    <location>
        <begin position="102"/>
        <end position="111"/>
    </location>
</feature>
<gene>
    <name evidence="2" type="ORF">SORBI_3008G121501</name>
</gene>
<dbReference type="EMBL" id="CM000767">
    <property type="protein sequence ID" value="OQU79268.1"/>
    <property type="molecule type" value="Genomic_DNA"/>
</dbReference>
<proteinExistence type="predicted"/>
<evidence type="ECO:0000313" key="2">
    <source>
        <dbReference type="EMBL" id="OQU79268.1"/>
    </source>
</evidence>
<keyword evidence="3" id="KW-1185">Reference proteome</keyword>
<dbReference type="AlphaFoldDB" id="A0A1Z5R688"/>
<reference evidence="2 3" key="1">
    <citation type="journal article" date="2009" name="Nature">
        <title>The Sorghum bicolor genome and the diversification of grasses.</title>
        <authorList>
            <person name="Paterson A.H."/>
            <person name="Bowers J.E."/>
            <person name="Bruggmann R."/>
            <person name="Dubchak I."/>
            <person name="Grimwood J."/>
            <person name="Gundlach H."/>
            <person name="Haberer G."/>
            <person name="Hellsten U."/>
            <person name="Mitros T."/>
            <person name="Poliakov A."/>
            <person name="Schmutz J."/>
            <person name="Spannagl M."/>
            <person name="Tang H."/>
            <person name="Wang X."/>
            <person name="Wicker T."/>
            <person name="Bharti A.K."/>
            <person name="Chapman J."/>
            <person name="Feltus F.A."/>
            <person name="Gowik U."/>
            <person name="Grigoriev I.V."/>
            <person name="Lyons E."/>
            <person name="Maher C.A."/>
            <person name="Martis M."/>
            <person name="Narechania A."/>
            <person name="Otillar R.P."/>
            <person name="Penning B.W."/>
            <person name="Salamov A.A."/>
            <person name="Wang Y."/>
            <person name="Zhang L."/>
            <person name="Carpita N.C."/>
            <person name="Freeling M."/>
            <person name="Gingle A.R."/>
            <person name="Hash C.T."/>
            <person name="Keller B."/>
            <person name="Klein P."/>
            <person name="Kresovich S."/>
            <person name="McCann M.C."/>
            <person name="Ming R."/>
            <person name="Peterson D.G."/>
            <person name="Mehboob-ur-Rahman"/>
            <person name="Ware D."/>
            <person name="Westhoff P."/>
            <person name="Mayer K.F."/>
            <person name="Messing J."/>
            <person name="Rokhsar D.S."/>
        </authorList>
    </citation>
    <scope>NUCLEOTIDE SEQUENCE [LARGE SCALE GENOMIC DNA]</scope>
    <source>
        <strain evidence="3">cv. BTx623</strain>
    </source>
</reference>
<evidence type="ECO:0000313" key="3">
    <source>
        <dbReference type="Proteomes" id="UP000000768"/>
    </source>
</evidence>
<dbReference type="InParanoid" id="A0A1Z5R688"/>
<reference evidence="3" key="2">
    <citation type="journal article" date="2018" name="Plant J.">
        <title>The Sorghum bicolor reference genome: improved assembly, gene annotations, a transcriptome atlas, and signatures of genome organization.</title>
        <authorList>
            <person name="McCormick R.F."/>
            <person name="Truong S.K."/>
            <person name="Sreedasyam A."/>
            <person name="Jenkins J."/>
            <person name="Shu S."/>
            <person name="Sims D."/>
            <person name="Kennedy M."/>
            <person name="Amirebrahimi M."/>
            <person name="Weers B.D."/>
            <person name="McKinley B."/>
            <person name="Mattison A."/>
            <person name="Morishige D.T."/>
            <person name="Grimwood J."/>
            <person name="Schmutz J."/>
            <person name="Mullet J.E."/>
        </authorList>
    </citation>
    <scope>NUCLEOTIDE SEQUENCE [LARGE SCALE GENOMIC DNA]</scope>
    <source>
        <strain evidence="3">cv. BTx623</strain>
    </source>
</reference>
<organism evidence="2 3">
    <name type="scientific">Sorghum bicolor</name>
    <name type="common">Sorghum</name>
    <name type="synonym">Sorghum vulgare</name>
    <dbReference type="NCBI Taxonomy" id="4558"/>
    <lineage>
        <taxon>Eukaryota</taxon>
        <taxon>Viridiplantae</taxon>
        <taxon>Streptophyta</taxon>
        <taxon>Embryophyta</taxon>
        <taxon>Tracheophyta</taxon>
        <taxon>Spermatophyta</taxon>
        <taxon>Magnoliopsida</taxon>
        <taxon>Liliopsida</taxon>
        <taxon>Poales</taxon>
        <taxon>Poaceae</taxon>
        <taxon>PACMAD clade</taxon>
        <taxon>Panicoideae</taxon>
        <taxon>Andropogonodae</taxon>
        <taxon>Andropogoneae</taxon>
        <taxon>Sorghinae</taxon>
        <taxon>Sorghum</taxon>
    </lineage>
</organism>
<dbReference type="Proteomes" id="UP000000768">
    <property type="component" value="Chromosome 8"/>
</dbReference>